<sequence length="410" mass="46422">MVSASNVKIMILDDDTFMLKLLTRMLAKLGYASVVTCDNGSDALRKIDHIDTRPDLILLDLNMPDMDGIEFVRYLVDRQYHGKLILVSGEDERMLKTAERLVHAHKISMLGYLLKPVDPEKLSEILQQWKPDSSAGQQPSQKIYTAADIQSALAHHELVNYYQPKVSVATGDVIGAETLVRWHHPKDGIILPDRFIHIAEENNLIDDLTHQVLQQAVAQAKQWHQNGLTLRTGINVSMDNLASLDFQDFVVNLVTESGLPPQKIVLEVTESQLMGSDTRIPLEILARLRLKRFHLSIDDFGTGHSSLAQLRDIPFNELKIDQSFVHRACEDDTLRAIYDASLSMGKQLGMDIVAEGVEDRNDWEFLRQTGCDMAQGNFISRPLLPDDFSRWMHEWQNKVHTELIIAPESS</sequence>
<evidence type="ECO:0000256" key="1">
    <source>
        <dbReference type="PROSITE-ProRule" id="PRU00169"/>
    </source>
</evidence>
<dbReference type="Pfam" id="PF00563">
    <property type="entry name" value="EAL"/>
    <property type="match status" value="1"/>
</dbReference>
<dbReference type="GO" id="GO:0000160">
    <property type="term" value="P:phosphorelay signal transduction system"/>
    <property type="evidence" value="ECO:0007669"/>
    <property type="project" value="InterPro"/>
</dbReference>
<accession>A0A1H5U920</accession>
<dbReference type="InterPro" id="IPR001789">
    <property type="entry name" value="Sig_transdc_resp-reg_receiver"/>
</dbReference>
<dbReference type="Proteomes" id="UP000236753">
    <property type="component" value="Unassembled WGS sequence"/>
</dbReference>
<dbReference type="PROSITE" id="PS50110">
    <property type="entry name" value="RESPONSE_REGULATORY"/>
    <property type="match status" value="1"/>
</dbReference>
<dbReference type="PROSITE" id="PS50883">
    <property type="entry name" value="EAL"/>
    <property type="match status" value="1"/>
</dbReference>
<dbReference type="InterPro" id="IPR001633">
    <property type="entry name" value="EAL_dom"/>
</dbReference>
<dbReference type="Gene3D" id="3.20.20.450">
    <property type="entry name" value="EAL domain"/>
    <property type="match status" value="1"/>
</dbReference>
<dbReference type="InterPro" id="IPR035919">
    <property type="entry name" value="EAL_sf"/>
</dbReference>
<dbReference type="PANTHER" id="PTHR33121">
    <property type="entry name" value="CYCLIC DI-GMP PHOSPHODIESTERASE PDEF"/>
    <property type="match status" value="1"/>
</dbReference>
<evidence type="ECO:0000259" key="3">
    <source>
        <dbReference type="PROSITE" id="PS50883"/>
    </source>
</evidence>
<evidence type="ECO:0000313" key="4">
    <source>
        <dbReference type="EMBL" id="SEF71612.1"/>
    </source>
</evidence>
<evidence type="ECO:0000313" key="5">
    <source>
        <dbReference type="Proteomes" id="UP000236753"/>
    </source>
</evidence>
<reference evidence="4 5" key="1">
    <citation type="submission" date="2016-10" db="EMBL/GenBank/DDBJ databases">
        <authorList>
            <person name="de Groot N.N."/>
        </authorList>
    </citation>
    <scope>NUCLEOTIDE SEQUENCE [LARGE SCALE GENOMIC DNA]</scope>
    <source>
        <strain evidence="4 5">Nm13</strain>
    </source>
</reference>
<feature type="domain" description="EAL" evidence="3">
    <location>
        <begin position="142"/>
        <end position="396"/>
    </location>
</feature>
<dbReference type="SUPFAM" id="SSF141868">
    <property type="entry name" value="EAL domain-like"/>
    <property type="match status" value="1"/>
</dbReference>
<dbReference type="InterPro" id="IPR011006">
    <property type="entry name" value="CheY-like_superfamily"/>
</dbReference>
<dbReference type="GO" id="GO:0071111">
    <property type="term" value="F:cyclic-guanylate-specific phosphodiesterase activity"/>
    <property type="evidence" value="ECO:0007669"/>
    <property type="project" value="InterPro"/>
</dbReference>
<dbReference type="CDD" id="cd01948">
    <property type="entry name" value="EAL"/>
    <property type="match status" value="1"/>
</dbReference>
<feature type="domain" description="Response regulatory" evidence="2">
    <location>
        <begin position="8"/>
        <end position="130"/>
    </location>
</feature>
<name>A0A1H5U920_9PROT</name>
<organism evidence="4 5">
    <name type="scientific">Nitrosomonas ureae</name>
    <dbReference type="NCBI Taxonomy" id="44577"/>
    <lineage>
        <taxon>Bacteria</taxon>
        <taxon>Pseudomonadati</taxon>
        <taxon>Pseudomonadota</taxon>
        <taxon>Betaproteobacteria</taxon>
        <taxon>Nitrosomonadales</taxon>
        <taxon>Nitrosomonadaceae</taxon>
        <taxon>Nitrosomonas</taxon>
    </lineage>
</organism>
<dbReference type="Gene3D" id="3.40.50.2300">
    <property type="match status" value="1"/>
</dbReference>
<feature type="modified residue" description="4-aspartylphosphate" evidence="1">
    <location>
        <position position="60"/>
    </location>
</feature>
<dbReference type="EMBL" id="FNUX01000007">
    <property type="protein sequence ID" value="SEF71612.1"/>
    <property type="molecule type" value="Genomic_DNA"/>
</dbReference>
<protein>
    <submittedName>
        <fullName evidence="4">EAL domain, c-di-GMP-specific phosphodiesterase class I (Or its enzymatically inactive variant)</fullName>
    </submittedName>
</protein>
<gene>
    <name evidence="4" type="ORF">SAMN05216334_10729</name>
</gene>
<dbReference type="SMART" id="SM00448">
    <property type="entry name" value="REC"/>
    <property type="match status" value="1"/>
</dbReference>
<dbReference type="SUPFAM" id="SSF52172">
    <property type="entry name" value="CheY-like"/>
    <property type="match status" value="1"/>
</dbReference>
<dbReference type="RefSeq" id="WP_103966088.1">
    <property type="nucleotide sequence ID" value="NZ_FNUX01000007.1"/>
</dbReference>
<dbReference type="PANTHER" id="PTHR33121:SF79">
    <property type="entry name" value="CYCLIC DI-GMP PHOSPHODIESTERASE PDED-RELATED"/>
    <property type="match status" value="1"/>
</dbReference>
<dbReference type="InterPro" id="IPR050706">
    <property type="entry name" value="Cyclic-di-GMP_PDE-like"/>
</dbReference>
<proteinExistence type="predicted"/>
<dbReference type="AlphaFoldDB" id="A0A1H5U920"/>
<dbReference type="OrthoDB" id="9813903at2"/>
<dbReference type="SMART" id="SM00052">
    <property type="entry name" value="EAL"/>
    <property type="match status" value="1"/>
</dbReference>
<keyword evidence="1" id="KW-0597">Phosphoprotein</keyword>
<dbReference type="Pfam" id="PF00072">
    <property type="entry name" value="Response_reg"/>
    <property type="match status" value="1"/>
</dbReference>
<evidence type="ECO:0000259" key="2">
    <source>
        <dbReference type="PROSITE" id="PS50110"/>
    </source>
</evidence>